<evidence type="ECO:0000313" key="8">
    <source>
        <dbReference type="Proteomes" id="UP001360560"/>
    </source>
</evidence>
<dbReference type="CDD" id="cd11566">
    <property type="entry name" value="eIF1_SUI1"/>
    <property type="match status" value="1"/>
</dbReference>
<dbReference type="GO" id="GO:0006417">
    <property type="term" value="P:regulation of translation"/>
    <property type="evidence" value="ECO:0007669"/>
    <property type="project" value="UniProtKB-KW"/>
</dbReference>
<dbReference type="InterPro" id="IPR001950">
    <property type="entry name" value="SUI1"/>
</dbReference>
<evidence type="ECO:0000256" key="1">
    <source>
        <dbReference type="ARBA" id="ARBA00005422"/>
    </source>
</evidence>
<dbReference type="Gene3D" id="3.30.780.10">
    <property type="entry name" value="SUI1-like domain"/>
    <property type="match status" value="1"/>
</dbReference>
<accession>A0AAV5QVD0</accession>
<reference evidence="7 8" key="1">
    <citation type="journal article" date="2023" name="Elife">
        <title>Identification of key yeast species and microbe-microbe interactions impacting larval growth of Drosophila in the wild.</title>
        <authorList>
            <person name="Mure A."/>
            <person name="Sugiura Y."/>
            <person name="Maeda R."/>
            <person name="Honda K."/>
            <person name="Sakurai N."/>
            <person name="Takahashi Y."/>
            <person name="Watada M."/>
            <person name="Katoh T."/>
            <person name="Gotoh A."/>
            <person name="Gotoh Y."/>
            <person name="Taniguchi I."/>
            <person name="Nakamura K."/>
            <person name="Hayashi T."/>
            <person name="Katayama T."/>
            <person name="Uemura T."/>
            <person name="Hattori Y."/>
        </authorList>
    </citation>
    <scope>NUCLEOTIDE SEQUENCE [LARGE SCALE GENOMIC DNA]</scope>
    <source>
        <strain evidence="7 8">SC-9</strain>
    </source>
</reference>
<dbReference type="PROSITE" id="PS50296">
    <property type="entry name" value="SUI1"/>
    <property type="match status" value="1"/>
</dbReference>
<dbReference type="Proteomes" id="UP001360560">
    <property type="component" value="Unassembled WGS sequence"/>
</dbReference>
<proteinExistence type="inferred from homology"/>
<dbReference type="SUPFAM" id="SSF55159">
    <property type="entry name" value="eIF1-like"/>
    <property type="match status" value="1"/>
</dbReference>
<dbReference type="PIRSF" id="PIRSF004499">
    <property type="entry name" value="SUI1_euk"/>
    <property type="match status" value="1"/>
</dbReference>
<dbReference type="RefSeq" id="XP_064855064.1">
    <property type="nucleotide sequence ID" value="XM_064998992.1"/>
</dbReference>
<keyword evidence="3" id="KW-0648">Protein biosynthesis</keyword>
<dbReference type="InterPro" id="IPR036877">
    <property type="entry name" value="SUI1_dom_sf"/>
</dbReference>
<dbReference type="GO" id="GO:0003743">
    <property type="term" value="F:translation initiation factor activity"/>
    <property type="evidence" value="ECO:0007669"/>
    <property type="project" value="UniProtKB-KW"/>
</dbReference>
<evidence type="ECO:0000256" key="2">
    <source>
        <dbReference type="ARBA" id="ARBA00022845"/>
    </source>
</evidence>
<keyword evidence="8" id="KW-1185">Reference proteome</keyword>
<name>A0AAV5QVD0_9ASCO</name>
<evidence type="ECO:0000256" key="5">
    <source>
        <dbReference type="SAM" id="MobiDB-lite"/>
    </source>
</evidence>
<dbReference type="PANTHER" id="PTHR10388">
    <property type="entry name" value="EUKARYOTIC TRANSLATION INITIATION FACTOR SUI1"/>
    <property type="match status" value="1"/>
</dbReference>
<dbReference type="Pfam" id="PF01253">
    <property type="entry name" value="SUI1"/>
    <property type="match status" value="1"/>
</dbReference>
<comment type="caution">
    <text evidence="7">The sequence shown here is derived from an EMBL/GenBank/DDBJ whole genome shotgun (WGS) entry which is preliminary data.</text>
</comment>
<evidence type="ECO:0000256" key="3">
    <source>
        <dbReference type="ARBA" id="ARBA00022917"/>
    </source>
</evidence>
<keyword evidence="2" id="KW-0810">Translation regulation</keyword>
<dbReference type="InterPro" id="IPR005874">
    <property type="entry name" value="SUI1_euk"/>
</dbReference>
<feature type="region of interest" description="Disordered" evidence="5">
    <location>
        <begin position="1"/>
        <end position="22"/>
    </location>
</feature>
<dbReference type="NCBIfam" id="TIGR01160">
    <property type="entry name" value="SUI1_MOF2"/>
    <property type="match status" value="1"/>
</dbReference>
<dbReference type="FunFam" id="3.30.780.10:FF:000005">
    <property type="entry name" value="Sui1 translation initiation factor"/>
    <property type="match status" value="1"/>
</dbReference>
<evidence type="ECO:0000256" key="4">
    <source>
        <dbReference type="ARBA" id="ARBA00060093"/>
    </source>
</evidence>
<comment type="similarity">
    <text evidence="1">Belongs to the SUI1 family.</text>
</comment>
<comment type="function">
    <text evidence="4">Additional factor that functions in concert with eIF-2 and the initiator tRNA in directing the ribosome to the proper start site of translation.</text>
</comment>
<dbReference type="AlphaFoldDB" id="A0AAV5QVD0"/>
<organism evidence="7 8">
    <name type="scientific">Saccharomycopsis crataegensis</name>
    <dbReference type="NCBI Taxonomy" id="43959"/>
    <lineage>
        <taxon>Eukaryota</taxon>
        <taxon>Fungi</taxon>
        <taxon>Dikarya</taxon>
        <taxon>Ascomycota</taxon>
        <taxon>Saccharomycotina</taxon>
        <taxon>Saccharomycetes</taxon>
        <taxon>Saccharomycopsidaceae</taxon>
        <taxon>Saccharomycopsis</taxon>
    </lineage>
</organism>
<keyword evidence="7" id="KW-0396">Initiation factor</keyword>
<dbReference type="GeneID" id="90076043"/>
<protein>
    <submittedName>
        <fullName evidence="7">Translation initiation factor eIF1</fullName>
    </submittedName>
</protein>
<sequence length="109" mass="12323">MTSIENLKSFDPFADTGDDDSQPTNYLHIRIQQRNGRKTLTTVQGLPSEYDSKRILKVLKKDFGCNGNVVKDEELGDVIQLQGDQRAKVLEFLTTQLGLKKKTIKVHGF</sequence>
<evidence type="ECO:0000259" key="6">
    <source>
        <dbReference type="PROSITE" id="PS50296"/>
    </source>
</evidence>
<feature type="domain" description="SUI1" evidence="6">
    <location>
        <begin position="27"/>
        <end position="97"/>
    </location>
</feature>
<evidence type="ECO:0000313" key="7">
    <source>
        <dbReference type="EMBL" id="GMM38068.1"/>
    </source>
</evidence>
<dbReference type="EMBL" id="BTFZ01000013">
    <property type="protein sequence ID" value="GMM38068.1"/>
    <property type="molecule type" value="Genomic_DNA"/>
</dbReference>
<gene>
    <name evidence="7" type="ORF">DASC09_053930</name>
</gene>